<protein>
    <submittedName>
        <fullName evidence="3">Glycerophosphodiester phosphodiesterase</fullName>
    </submittedName>
</protein>
<dbReference type="GO" id="GO:0008081">
    <property type="term" value="F:phosphoric diester hydrolase activity"/>
    <property type="evidence" value="ECO:0007669"/>
    <property type="project" value="InterPro"/>
</dbReference>
<dbReference type="GO" id="GO:0006629">
    <property type="term" value="P:lipid metabolic process"/>
    <property type="evidence" value="ECO:0007669"/>
    <property type="project" value="InterPro"/>
</dbReference>
<keyword evidence="4" id="KW-1185">Reference proteome</keyword>
<dbReference type="PANTHER" id="PTHR46211:SF14">
    <property type="entry name" value="GLYCEROPHOSPHODIESTER PHOSPHODIESTERASE"/>
    <property type="match status" value="1"/>
</dbReference>
<sequence length="293" mass="33310">MRKILLILSLTLFTFLQVAAQKFDLQGNRGARGIMPENTIPGMLRALQLGVTTLSMNVAISKDKQVVLSQEPYFNHEFSTTPDGKAITFKDQKNYNIYKMDYAEVKKFDVGNKVHSRFPYQEKIDAYKPLLEETIDAVEAYVKKNKLPKPNYSIEVKTIPKGDNEFHPEPAEFVELLIEVVNKKKIANRFTLQSFDVRVLQYVHQVYPKAKTGLLVDEKIDFEVNIAELGFKPTVYGPYAVLVGKGLVDRCHEAGVKIIPWTVNSVKDMKYLINLGVDGVVTDYPNIYNKALE</sequence>
<gene>
    <name evidence="3" type="ORF">EZ437_06400</name>
</gene>
<dbReference type="Proteomes" id="UP000293347">
    <property type="component" value="Unassembled WGS sequence"/>
</dbReference>
<reference evidence="3 4" key="1">
    <citation type="submission" date="2019-02" db="EMBL/GenBank/DDBJ databases">
        <title>Pedobacter sp. RP-1-14 sp. nov., isolated from Arctic soil.</title>
        <authorList>
            <person name="Dahal R.H."/>
        </authorList>
    </citation>
    <scope>NUCLEOTIDE SEQUENCE [LARGE SCALE GENOMIC DNA]</scope>
    <source>
        <strain evidence="3 4">RP-1-14</strain>
    </source>
</reference>
<evidence type="ECO:0000313" key="4">
    <source>
        <dbReference type="Proteomes" id="UP000293347"/>
    </source>
</evidence>
<dbReference type="RefSeq" id="WP_131594341.1">
    <property type="nucleotide sequence ID" value="NZ_SJSL01000001.1"/>
</dbReference>
<feature type="domain" description="GP-PDE" evidence="2">
    <location>
        <begin position="23"/>
        <end position="292"/>
    </location>
</feature>
<dbReference type="EMBL" id="SJSL01000001">
    <property type="protein sequence ID" value="TCD03582.1"/>
    <property type="molecule type" value="Genomic_DNA"/>
</dbReference>
<proteinExistence type="predicted"/>
<dbReference type="Pfam" id="PF03009">
    <property type="entry name" value="GDPD"/>
    <property type="match status" value="1"/>
</dbReference>
<dbReference type="InterPro" id="IPR017946">
    <property type="entry name" value="PLC-like_Pdiesterase_TIM-brl"/>
</dbReference>
<accession>A0A4R0NR35</accession>
<evidence type="ECO:0000256" key="1">
    <source>
        <dbReference type="SAM" id="SignalP"/>
    </source>
</evidence>
<keyword evidence="1" id="KW-0732">Signal</keyword>
<dbReference type="AlphaFoldDB" id="A0A4R0NR35"/>
<dbReference type="PANTHER" id="PTHR46211">
    <property type="entry name" value="GLYCEROPHOSPHORYL DIESTER PHOSPHODIESTERASE"/>
    <property type="match status" value="1"/>
</dbReference>
<name>A0A4R0NR35_9SPHI</name>
<dbReference type="InterPro" id="IPR030395">
    <property type="entry name" value="GP_PDE_dom"/>
</dbReference>
<feature type="chain" id="PRO_5020306137" evidence="1">
    <location>
        <begin position="21"/>
        <end position="293"/>
    </location>
</feature>
<dbReference type="SUPFAM" id="SSF51695">
    <property type="entry name" value="PLC-like phosphodiesterases"/>
    <property type="match status" value="1"/>
</dbReference>
<evidence type="ECO:0000313" key="3">
    <source>
        <dbReference type="EMBL" id="TCD03582.1"/>
    </source>
</evidence>
<comment type="caution">
    <text evidence="3">The sequence shown here is derived from an EMBL/GenBank/DDBJ whole genome shotgun (WGS) entry which is preliminary data.</text>
</comment>
<evidence type="ECO:0000259" key="2">
    <source>
        <dbReference type="PROSITE" id="PS51704"/>
    </source>
</evidence>
<organism evidence="3 4">
    <name type="scientific">Pedobacter psychroterrae</name>
    <dbReference type="NCBI Taxonomy" id="2530453"/>
    <lineage>
        <taxon>Bacteria</taxon>
        <taxon>Pseudomonadati</taxon>
        <taxon>Bacteroidota</taxon>
        <taxon>Sphingobacteriia</taxon>
        <taxon>Sphingobacteriales</taxon>
        <taxon>Sphingobacteriaceae</taxon>
        <taxon>Pedobacter</taxon>
    </lineage>
</organism>
<dbReference type="Gene3D" id="3.20.20.190">
    <property type="entry name" value="Phosphatidylinositol (PI) phosphodiesterase"/>
    <property type="match status" value="1"/>
</dbReference>
<feature type="signal peptide" evidence="1">
    <location>
        <begin position="1"/>
        <end position="20"/>
    </location>
</feature>
<dbReference type="PROSITE" id="PS51704">
    <property type="entry name" value="GP_PDE"/>
    <property type="match status" value="1"/>
</dbReference>
<dbReference type="OrthoDB" id="384721at2"/>